<feature type="domain" description="Carrier" evidence="7">
    <location>
        <begin position="2030"/>
        <end position="2105"/>
    </location>
</feature>
<feature type="domain" description="Carrier" evidence="7">
    <location>
        <begin position="5239"/>
        <end position="5314"/>
    </location>
</feature>
<dbReference type="GO" id="GO:0016874">
    <property type="term" value="F:ligase activity"/>
    <property type="evidence" value="ECO:0007669"/>
    <property type="project" value="UniProtKB-KW"/>
</dbReference>
<protein>
    <submittedName>
        <fullName evidence="8">Amino acid adenylation domain-containing protein</fullName>
    </submittedName>
</protein>
<dbReference type="GO" id="GO:0043041">
    <property type="term" value="P:amino acid activation for nonribosomal peptide biosynthetic process"/>
    <property type="evidence" value="ECO:0007669"/>
    <property type="project" value="TreeGrafter"/>
</dbReference>
<feature type="region of interest" description="Disordered" evidence="6">
    <location>
        <begin position="5305"/>
        <end position="5325"/>
    </location>
</feature>
<dbReference type="SUPFAM" id="SSF56801">
    <property type="entry name" value="Acetyl-CoA synthetase-like"/>
    <property type="match status" value="5"/>
</dbReference>
<dbReference type="PROSITE" id="PS00455">
    <property type="entry name" value="AMP_BINDING"/>
    <property type="match status" value="5"/>
</dbReference>
<dbReference type="Pfam" id="PF00501">
    <property type="entry name" value="AMP-binding"/>
    <property type="match status" value="5"/>
</dbReference>
<evidence type="ECO:0000256" key="2">
    <source>
        <dbReference type="ARBA" id="ARBA00006432"/>
    </source>
</evidence>
<sequence>MPNHAKMALTAAQKGIWYAQALDPESPAQNMVEYLDIAGPLQLALLQQAFGQALAEAELSHRRFGQGDDGPWQVAEPLLEYRLPVIDLREEPEPVAAAEAWMRADAARPADLERGRIITFTALPVGEDRTVVYLRAHHIAVDAVGYGVWLNRATEIYTALEEGRDCPFTPFATLEEIVADDEAYRGSEQFTQDRAYWAERMGDAPQAVNLASRTASASHHAHRRTAVVSAEVAQSLRQVARASGVALPALLIGAAGLYVHRMAQAQDVVLGLTVTARKGSRVRGSVASMAQALPLRLRIAAGMSLRELAREASAGSRGVLQHQRYRYADLYRDLKLAGTDSHMFGPEINFLPDDRTLPRFGRCETTARTYLANGAVDDLTILIYERDAGLRLDFLANPALYTVEENAAHQARFIHMLAALARLEPDAPIARLDLATPVEHHRMLVDWNDTTRDVPLATLPELFQAQAARIPDATAVVFEDTRLTYAELNGRANRLARLLVTRGAGPERRVAVLMDRSADLVVALLAVAKTGAAYVPIDPEYPAERVAYVLQDAKPALVMTTGAVAPVLPEGTAQLIVDDPGTVEAISRLQGGDLTDTERGAALLPAHPAYVIYTSGSTGRPKGVAVPHAGVVNRLAWMQDAYRLTPDDRVVQKTPFGFDVSVWEFFWPLLEGATLVMARPGGHRDPEYLAELIQREHVTIAHFVPSMLQVFVTEPTAQDCTSLRAVVCSGEALPASLRDQFHTVLPIPLHNLYGPTEASIDVAAFTCEPGADTTGVVPIGRPIWNTRTFVLDAALRPVPPGVAGELYLAGVQLARGYLDRPGLTAERFVANPYSTSGERMYRTGDLARWTTDGHLEYLGRTDHQVKIRGFRIELGEIETALLTHPTVGQAVAVVREDQPGDKRLTAYIVPASEPDGGADIADVRAGLSAVLPEYMVPAAIMVLDELPLTVNGKLDRKALPAPEFAAGATGRGPSTVQEEILCALFAEVLGLPSVGVDDNFFHLGGHSLLATRLVSRIRSAFGVELPIRTLFETPAPAALAGRLTASVASRPRLAPAQRPELVPLSFAQQRLWFLGELEGPSATYNIPMALRLTGKLDTDALRAALHDVVGRHEVLRTVITTVDGQPHQRVLPTEEVHIALPAVPVTQDALESWVTETAGHRFDLTSDIPVRMSLAEVEPDEHVLVMVLHHIAGDGWSLAPLARDVSAAYTARSTGEIRAWEPLPVQYADYSLWQRDLLGDETDPSSLLTEQLAYWRRALDGAPEELALPTDRLRPPVASHRGGTVDLRIDAEVHRALVELARAHDATVFMVAQAALAVLLNRLGAGDDIPIGTPIAGRTDEAVEDLVGFFVNTLVLRSDLTGDPTFLDMLGQAREKALGAYAHQDVPFERLVEELAPTRSMARHPLFQVMLTLQNNTTPDLELPDLNVDVLATGEVPAKFDLDFQLHESDTGGLIGSIVYAADLFDHSTVESLAERFVRVLDTVSADPARHVTDIDLLGPDERHMLLAEWNDTAHEVPAATLPELFEAQAARTPDATAVAFEDTRLTYAELNARANRLARLLVTRGAGPERRVAVLMDRSADLVVALLAVAKAGAAYVPVDPGHPVDRIAYVMADARPALVVTTRAVASLLPEGTARLVVDAPETVEAISRLQGGDLTDTERGAALLPAHPAYVIYTSGSTGRPKGTVVSHHALGNFVAAMRDHLTLDADDALVAVTTVAFDIHTLELYVPLVSGARVVLADRDTTRDPRALAELIRQSAATALQATPAVWQALTAEAPDAISGLRALVGGEALPPSLARQLTATAVSVTNLYGPTETTVWSTLATLRPGHASRVPIGQPIWNTRVYVLDAALRPVAIGMPGELYVSGAGLARGYLDRPALTAERFVANPYRGAGERMYRTGDLVRWNAGGQLEYLGRTDDQVKIRGFRIELGEVESALASHPAVAQAAVVVREDQPGDKRLIGYVVPTGGSVPQTDGAALRAHVAGLLPDYMVPAAVMSLDALPLTANRKLDRKALPAPDYSTGVTSRGPANAQEEILCALAAEVLGLPSVGVDDNFFEVGGHSLLATRLISRIRSVFGVEVPIRTLFEAPTLRELAARLTTSSASRPALLPAQRPQLVPLSFAQQRLWFLGELEGPSATYNIPMALRLTGKLDTDALRAALRDVVGRHEVLRTVITAVDGQPYQRILSVEEAGVALPVVPVTEGALESWVTEAAGYRFDMATDIPVRMSLAEVGPDEHVLVVVVHHIAGDGWSLGPLARDVSAAYAARSTGEIPAWEPLPVQYADYGVWQRDLLGSETDPSGLLTEQLAYWRHALEGAPEELVLPVDRPRPPVASHRGGTVDLHIDADVHQAVVDLARTHGVTVFMVMQSALAVLLNRLGAGEDIPIGTPIAGRTDEALDELVGFFVNTLVLRSDLTGDPTFLDMLSQAREKALGAYAHQDVPFERLVEELAPTRSMARHPLFQVMLTLQNNTQARVELPGLAIETLPTGDGPAKFDLDVELNEHLTDSGTPAGLHGAITYATDLFDHHTASGIGERFLRVLQAVTAHPSVLVSRIDILSPAEHHRVLVEWNDTTRQLPQTTVTELFETQVTRTPSAPAVVFDGAEVSYAELNARANRLARLLVEHGAQPEQLVALALPRSVDLIVAILAVHKAGAAYLPIDPGHPVDRIAYLLSEAQPSVLIADDAMWEGLRGVDVARLSLDDPLVRQDLSARAAHDLSDVERRSPLLLDHRAYVVYTSGSTGRPKGVVVTHRSLANNITAAAPEYGIDERSRVLGATAFSFDVSVQDLFVTLTSGAVFVLAADEDRVDLERLQALMRAQGVSVAHVTPGVARQLDPARLPELRMLVVGGEAPDSGLVDRWVTADREFYNSYGPTETTIGATLMRCAAPSSGRTPPIGRPLANTRAFVLDRSLRPVPPGVAGELYLAGVQLARGYLDRPGLTAERFTANPFGAPGERMYRTGDLVRWNAEGRLEFLGRTDDQVKIRGFRIELGEIEAALLAHPSVAQAAVVVREDRPGDKRLVGYLVPANATDGVDVVDVRAGLSAVLPDYMLPSAIVELDALPLTVNRKLDRKALPAPDYTATSPGREPRTLQEHLLRQAFTDVLGLPSVGVDDDFFDLGGHSLLATRLVSRIRTTLGAEIPIRALFETPTVAGLALRLAKTGADVARLPLTVRPRPETVPLSYAQQRLWFLERLEGPSALYSIPIALRLTGDLDPEVLRTALNDVVTRHEVLRTVFGHVDGAPEQRVLAHQVIDPPLLPEAMPEGELAQAVAEEARRPFDLTNEIPLRARLFTVAPQEHVLVLVLHHIAGDGWSLAPLARDVSAAYTARADGRTPDWEPLPVQYTDYTLWQRDLLGEDHDAASILSHQLDHWREALAGLPEELTLPTDRPRPPVATHRGGTVGVRIDGELHQRIAGLARAEGVTVFMVLQAALATLLSRLGAGADIPIGTSLAGRTDESLDELVGFFVNTLVIRTDVSGEPSFRELTHRVRDRGLDAFAHQDVPFERLVEDLAPTRSMARHPLFQVMLALQNAAPASLAIPGVEAHLLDTGDQPAKFDLDFQLRETDTGGLIGSITYAADLFDHGTVEALAERFVRVLDTVTADPARPVTDIELLSPDERHRVLAKWNDTAHDVPAATLPDLFQEQVARTPDATAVVFEDLRLTYAELNARANRLARLLVARGARPERRVAVMMDRSADLVVTLLAVLKAGAAYVPIDPEYPAERVAYVLQDAKPTLVVTTHQLRDALPEGVARVVLNDPATMTELGTLAHGELSDTDRGGALLPAHAAYVIYTSGSTGRPKGVAVPHAGVVNRLAWMQDAYRLTAHDRIVQKTPFGFDVSVWEFFWPLIEGATLVAARPGGHRDPGYLADLIRREQVTIAHFVPSMLQVFVTEPTAQDCTSLRAVVCSGEALPASLRDQFHTVLPIPLHNLYGPTEASIDVTAFTCEPDADTTGGVPIGRPIWNTQEFVLDAALRPVPPGVAGELYLAGVQLARGYLNRPGLTAERFIANPHSTSGERMYRTGDLARWTTDGQLEYLGRTDHQVKIRGFRIELGEIETALLTHPSVAQTAVVVREDQPGDKRLAGYVVAAGVTDVAEIRAHLARVLPEYMVPAVIVVLDELPLTVNGKLDRGALPAPDYGAGVIGRGPSTVQEEILCALFAEVLGLPSVGVDDDFFELGGHSLLAVTLVERARAAGVAVDVRTLFTSPTVAGLAALQGTPQVVLPANGIPAGATVITPEMVTLADLTAEEIAGITAEVPGGAANIADIYPLAPLQEGILFHHLLEGENGTDLYTLPYVLRFDSRQRVDAVLAAVQEVVDRHDILRTAFLWEGLREPVQVVLRTAPVSVRTLQLVGAEDVVGRLLATRTAPMDVRRAPLLQAGVAQDPDDGRWYVLLEVHHLVQDRTSLALVFEEIRAILSGGGDTLPAPLPFREFVARARLSISAQEHERFFAGLLGDVSEPTAPYGLLDVHGDGRGVSEVRMPVDADVARRLREQARRMSVSPATLFHVAWARVVSVTSGRDDVVFGTVLFGRMNAGTGADRVPGLFVNTLPARLDVGSVSVRDAVYAMRGQLADLLVHEHAPLILAQRASALPARTPLFTSLFNFRHSEDTAAPTPDGVELLHGHERTNYPLEFAVNDQDPLFTFTIQSVAPVDPRSVGAFMHTAVEDLVTALEEDPGRPLRTVDVLDDKERRLLVDWNDTARDVSPATLPELFQSQVARTPDASAVVFEDLRLTYAELDAHANQLARSLVARGAGPEHRVAVMMDRSPELVITLLAVLKAGAAYVPIDPEYPAERVSYVLRDAKPALVVTTREVGGVLPEGVARVVLDDPTTMTELGTLAGGDLSDTDRGAALLPAHPAYVIYTSGSTGRPKGVAVPHAGVVNRLAWMQDAYRLTAHDRIVQKTPFGFDVSVWEFFWPLLEGATLVMARPGGHRDPEYLADLIRREHVTIAHFVPSMLQVFLAAAETSQWALPSLRAVVASGEAMPSELRDRFLESFGIPLHNLYGPTEASIDVTAFTCEPGADTTGGVPIGRPIWNTQTFVLDAALRPVPPGVAGELYLAGAQLARGYLDRPALTAERFIANPHSSSGERMYRTGDLARWTTDGQLEYLGRTDHQVKIRGFRIELGEIETALLTHPAVGQAAVIVREDQPGDRRLTGYIVPAGELSAEDVNAFRAAGGALRTHVATLLPDYMVPSAIVVLDELPVTVNGKLNRSALPAPDYAGQGESREPATAEEAALCGIFAKVLGLPDFGVDDNFFDLGGHSLLATQLAGHIRAALNREVPIRAIFETPTPAGLAKRLGPEKHSRPVLRPRQR</sequence>
<dbReference type="SUPFAM" id="SSF52777">
    <property type="entry name" value="CoA-dependent acyltransferases"/>
    <property type="match status" value="10"/>
</dbReference>
<dbReference type="FunFam" id="1.10.1200.10:FF:000005">
    <property type="entry name" value="Nonribosomal peptide synthetase 1"/>
    <property type="match status" value="1"/>
</dbReference>
<dbReference type="CDD" id="cd19540">
    <property type="entry name" value="LCL_NRPS-like"/>
    <property type="match status" value="3"/>
</dbReference>
<evidence type="ECO:0000259" key="7">
    <source>
        <dbReference type="PROSITE" id="PS50075"/>
    </source>
</evidence>
<feature type="domain" description="Carrier" evidence="7">
    <location>
        <begin position="972"/>
        <end position="1047"/>
    </location>
</feature>
<evidence type="ECO:0000313" key="8">
    <source>
        <dbReference type="EMBL" id="SNT45953.1"/>
    </source>
</evidence>
<feature type="domain" description="Carrier" evidence="7">
    <location>
        <begin position="4153"/>
        <end position="4227"/>
    </location>
</feature>
<dbReference type="InterPro" id="IPR020845">
    <property type="entry name" value="AMP-binding_CS"/>
</dbReference>
<dbReference type="InterPro" id="IPR045851">
    <property type="entry name" value="AMP-bd_C_sf"/>
</dbReference>
<dbReference type="Pfam" id="PF00550">
    <property type="entry name" value="PP-binding"/>
    <property type="match status" value="5"/>
</dbReference>
<dbReference type="FunFam" id="2.30.38.10:FF:000001">
    <property type="entry name" value="Non-ribosomal peptide synthetase PvdI"/>
    <property type="match status" value="5"/>
</dbReference>
<comment type="similarity">
    <text evidence="2">Belongs to the ATP-dependent AMP-binding enzyme family.</text>
</comment>
<proteinExistence type="inferred from homology"/>
<dbReference type="PANTHER" id="PTHR45527:SF1">
    <property type="entry name" value="FATTY ACID SYNTHASE"/>
    <property type="match status" value="1"/>
</dbReference>
<dbReference type="GO" id="GO:0017000">
    <property type="term" value="P:antibiotic biosynthetic process"/>
    <property type="evidence" value="ECO:0007669"/>
    <property type="project" value="UniProtKB-ARBA"/>
</dbReference>
<dbReference type="GO" id="GO:0072330">
    <property type="term" value="P:monocarboxylic acid biosynthetic process"/>
    <property type="evidence" value="ECO:0007669"/>
    <property type="project" value="UniProtKB-ARBA"/>
</dbReference>
<dbReference type="FunFam" id="3.30.559.10:FF:000012">
    <property type="entry name" value="Non-ribosomal peptide synthetase"/>
    <property type="match status" value="2"/>
</dbReference>
<dbReference type="InterPro" id="IPR006162">
    <property type="entry name" value="Ppantetheine_attach_site"/>
</dbReference>
<dbReference type="Gene3D" id="2.30.38.10">
    <property type="entry name" value="Luciferase, Domain 3"/>
    <property type="match status" value="5"/>
</dbReference>
<dbReference type="InterPro" id="IPR025110">
    <property type="entry name" value="AMP-bd_C"/>
</dbReference>
<evidence type="ECO:0000256" key="6">
    <source>
        <dbReference type="SAM" id="MobiDB-lite"/>
    </source>
</evidence>
<dbReference type="CDD" id="cd12116">
    <property type="entry name" value="A_NRPS_Ta1_like"/>
    <property type="match status" value="1"/>
</dbReference>
<dbReference type="GO" id="GO:0031177">
    <property type="term" value="F:phosphopantetheine binding"/>
    <property type="evidence" value="ECO:0007669"/>
    <property type="project" value="InterPro"/>
</dbReference>
<accession>A0A239MUM5</accession>
<dbReference type="Gene3D" id="3.40.50.980">
    <property type="match status" value="10"/>
</dbReference>
<keyword evidence="4" id="KW-0597">Phosphoprotein</keyword>
<dbReference type="InterPro" id="IPR023213">
    <property type="entry name" value="CAT-like_dom_sf"/>
</dbReference>
<dbReference type="GO" id="GO:0005829">
    <property type="term" value="C:cytosol"/>
    <property type="evidence" value="ECO:0007669"/>
    <property type="project" value="TreeGrafter"/>
</dbReference>
<dbReference type="CDD" id="cd05930">
    <property type="entry name" value="A_NRPS"/>
    <property type="match status" value="1"/>
</dbReference>
<dbReference type="InterPro" id="IPR000873">
    <property type="entry name" value="AMP-dep_synth/lig_dom"/>
</dbReference>
<dbReference type="CDD" id="cd19544">
    <property type="entry name" value="E-C_NRPS"/>
    <property type="match status" value="1"/>
</dbReference>
<dbReference type="RefSeq" id="WP_265737419.1">
    <property type="nucleotide sequence ID" value="NZ_FZOF01000027.1"/>
</dbReference>
<dbReference type="SMART" id="SM00823">
    <property type="entry name" value="PKS_PP"/>
    <property type="match status" value="5"/>
</dbReference>
<evidence type="ECO:0000256" key="3">
    <source>
        <dbReference type="ARBA" id="ARBA00022450"/>
    </source>
</evidence>
<dbReference type="InterPro" id="IPR001242">
    <property type="entry name" value="Condensation_dom"/>
</dbReference>
<dbReference type="FunFam" id="3.30.300.30:FF:000010">
    <property type="entry name" value="Enterobactin synthetase component F"/>
    <property type="match status" value="5"/>
</dbReference>
<dbReference type="PANTHER" id="PTHR45527">
    <property type="entry name" value="NONRIBOSOMAL PEPTIDE SYNTHETASE"/>
    <property type="match status" value="1"/>
</dbReference>
<dbReference type="GO" id="GO:0008610">
    <property type="term" value="P:lipid biosynthetic process"/>
    <property type="evidence" value="ECO:0007669"/>
    <property type="project" value="UniProtKB-ARBA"/>
</dbReference>
<keyword evidence="3" id="KW-0596">Phosphopantetheine</keyword>
<dbReference type="Proteomes" id="UP000198280">
    <property type="component" value="Unassembled WGS sequence"/>
</dbReference>
<dbReference type="Gene3D" id="3.30.559.30">
    <property type="entry name" value="Nonribosomal peptide synthetase, condensation domain"/>
    <property type="match status" value="5"/>
</dbReference>
<feature type="domain" description="Carrier" evidence="7">
    <location>
        <begin position="3092"/>
        <end position="3167"/>
    </location>
</feature>
<dbReference type="SUPFAM" id="SSF47336">
    <property type="entry name" value="ACP-like"/>
    <property type="match status" value="5"/>
</dbReference>
<dbReference type="NCBIfam" id="NF003417">
    <property type="entry name" value="PRK04813.1"/>
    <property type="match status" value="5"/>
</dbReference>
<dbReference type="Pfam" id="PF00668">
    <property type="entry name" value="Condensation"/>
    <property type="match status" value="5"/>
</dbReference>
<dbReference type="InterPro" id="IPR010071">
    <property type="entry name" value="AA_adenyl_dom"/>
</dbReference>
<dbReference type="InterPro" id="IPR036736">
    <property type="entry name" value="ACP-like_sf"/>
</dbReference>
<reference evidence="8 9" key="1">
    <citation type="submission" date="2017-06" db="EMBL/GenBank/DDBJ databases">
        <authorList>
            <person name="Kim H.J."/>
            <person name="Triplett B.A."/>
        </authorList>
    </citation>
    <scope>NUCLEOTIDE SEQUENCE [LARGE SCALE GENOMIC DNA]</scope>
    <source>
        <strain evidence="8 9">CGMCC 4.1858</strain>
    </source>
</reference>
<evidence type="ECO:0000256" key="4">
    <source>
        <dbReference type="ARBA" id="ARBA00022553"/>
    </source>
</evidence>
<dbReference type="FunFam" id="3.40.50.980:FF:000002">
    <property type="entry name" value="Enterobactin synthetase component F"/>
    <property type="match status" value="3"/>
</dbReference>
<dbReference type="FunFam" id="3.30.559.30:FF:000001">
    <property type="entry name" value="Non-ribosomal peptide synthetase"/>
    <property type="match status" value="2"/>
</dbReference>
<evidence type="ECO:0000256" key="1">
    <source>
        <dbReference type="ARBA" id="ARBA00001957"/>
    </source>
</evidence>
<dbReference type="PROSITE" id="PS50075">
    <property type="entry name" value="CARRIER"/>
    <property type="match status" value="5"/>
</dbReference>
<dbReference type="GO" id="GO:0044550">
    <property type="term" value="P:secondary metabolite biosynthetic process"/>
    <property type="evidence" value="ECO:0007669"/>
    <property type="project" value="UniProtKB-ARBA"/>
</dbReference>
<dbReference type="CDD" id="cd17646">
    <property type="entry name" value="A_NRPS_AB3403-like"/>
    <property type="match status" value="3"/>
</dbReference>
<dbReference type="FunFam" id="3.40.50.980:FF:000001">
    <property type="entry name" value="Non-ribosomal peptide synthetase"/>
    <property type="match status" value="5"/>
</dbReference>
<dbReference type="Pfam" id="PF13193">
    <property type="entry name" value="AMP-binding_C"/>
    <property type="match status" value="5"/>
</dbReference>
<keyword evidence="9" id="KW-1185">Reference proteome</keyword>
<name>A0A239MUM5_9ACTN</name>
<dbReference type="FunFam" id="1.10.1200.10:FF:000016">
    <property type="entry name" value="Non-ribosomal peptide synthase"/>
    <property type="match status" value="4"/>
</dbReference>
<dbReference type="InterPro" id="IPR009081">
    <property type="entry name" value="PP-bd_ACP"/>
</dbReference>
<evidence type="ECO:0000256" key="5">
    <source>
        <dbReference type="ARBA" id="ARBA00022598"/>
    </source>
</evidence>
<dbReference type="EMBL" id="FZOF01000027">
    <property type="protein sequence ID" value="SNT45953.1"/>
    <property type="molecule type" value="Genomic_DNA"/>
</dbReference>
<gene>
    <name evidence="8" type="ORF">SAMN05216252_12758</name>
</gene>
<dbReference type="Gene3D" id="3.30.559.10">
    <property type="entry name" value="Chloramphenicol acetyltransferase-like domain"/>
    <property type="match status" value="5"/>
</dbReference>
<dbReference type="Gene3D" id="1.10.1200.10">
    <property type="entry name" value="ACP-like"/>
    <property type="match status" value="3"/>
</dbReference>
<dbReference type="Gene3D" id="3.30.300.30">
    <property type="match status" value="5"/>
</dbReference>
<dbReference type="NCBIfam" id="TIGR01733">
    <property type="entry name" value="AA-adenyl-dom"/>
    <property type="match status" value="5"/>
</dbReference>
<keyword evidence="5" id="KW-0436">Ligase</keyword>
<evidence type="ECO:0000313" key="9">
    <source>
        <dbReference type="Proteomes" id="UP000198280"/>
    </source>
</evidence>
<dbReference type="InterPro" id="IPR020806">
    <property type="entry name" value="PKS_PP-bd"/>
</dbReference>
<dbReference type="PROSITE" id="PS00012">
    <property type="entry name" value="PHOSPHOPANTETHEINE"/>
    <property type="match status" value="5"/>
</dbReference>
<comment type="cofactor">
    <cofactor evidence="1">
        <name>pantetheine 4'-phosphate</name>
        <dbReference type="ChEBI" id="CHEBI:47942"/>
    </cofactor>
</comment>
<dbReference type="NCBIfam" id="NF004282">
    <property type="entry name" value="PRK05691.1"/>
    <property type="match status" value="6"/>
</dbReference>
<organism evidence="8 9">
    <name type="scientific">Actinacidiphila glaucinigra</name>
    <dbReference type="NCBI Taxonomy" id="235986"/>
    <lineage>
        <taxon>Bacteria</taxon>
        <taxon>Bacillati</taxon>
        <taxon>Actinomycetota</taxon>
        <taxon>Actinomycetes</taxon>
        <taxon>Kitasatosporales</taxon>
        <taxon>Streptomycetaceae</taxon>
        <taxon>Actinacidiphila</taxon>
    </lineage>
</organism>
<dbReference type="Gene3D" id="3.40.50.1820">
    <property type="entry name" value="alpha/beta hydrolase"/>
    <property type="match status" value="2"/>
</dbReference>
<dbReference type="FunFam" id="3.40.50.12780:FF:000012">
    <property type="entry name" value="Non-ribosomal peptide synthetase"/>
    <property type="match status" value="5"/>
</dbReference>
<dbReference type="InterPro" id="IPR029058">
    <property type="entry name" value="AB_hydrolase_fold"/>
</dbReference>